<accession>A0A1I2UX53</accession>
<dbReference type="EMBL" id="FOPM01000012">
    <property type="protein sequence ID" value="SFG81682.1"/>
    <property type="molecule type" value="Genomic_DNA"/>
</dbReference>
<organism evidence="1 2">
    <name type="scientific">Methylobacterium gossipiicola</name>
    <dbReference type="NCBI Taxonomy" id="582675"/>
    <lineage>
        <taxon>Bacteria</taxon>
        <taxon>Pseudomonadati</taxon>
        <taxon>Pseudomonadota</taxon>
        <taxon>Alphaproteobacteria</taxon>
        <taxon>Hyphomicrobiales</taxon>
        <taxon>Methylobacteriaceae</taxon>
        <taxon>Methylobacterium</taxon>
    </lineage>
</organism>
<protein>
    <submittedName>
        <fullName evidence="1">Uncharacterized protein</fullName>
    </submittedName>
</protein>
<dbReference type="Proteomes" id="UP000199229">
    <property type="component" value="Unassembled WGS sequence"/>
</dbReference>
<evidence type="ECO:0000313" key="1">
    <source>
        <dbReference type="EMBL" id="SFG81682.1"/>
    </source>
</evidence>
<reference evidence="2" key="1">
    <citation type="submission" date="2016-10" db="EMBL/GenBank/DDBJ databases">
        <authorList>
            <person name="Varghese N."/>
            <person name="Submissions S."/>
        </authorList>
    </citation>
    <scope>NUCLEOTIDE SEQUENCE [LARGE SCALE GENOMIC DNA]</scope>
    <source>
        <strain evidence="2">Gh-105</strain>
    </source>
</reference>
<sequence length="181" mass="19801">MASPVDMTEYRTMAENALRASRATGSRRVVSNRGPEHARAVTDVLVTSAERHLAFLCGYFSSDIFDASKTREFLDGPGAQMSVLLDHMPDAAHRSALSELGAYMVGDDPKLRVRRLEHPATVHFGIADERDVRIETDTQSRKATVVFGDPVVARSATRKFKSLWDAAVPVTAQELGASATR</sequence>
<dbReference type="STRING" id="582675.SAMN05192565_11258"/>
<gene>
    <name evidence="1" type="ORF">SAMN05192565_11258</name>
</gene>
<evidence type="ECO:0000313" key="2">
    <source>
        <dbReference type="Proteomes" id="UP000199229"/>
    </source>
</evidence>
<dbReference type="RefSeq" id="WP_056355105.1">
    <property type="nucleotide sequence ID" value="NZ_FOPM01000012.1"/>
</dbReference>
<dbReference type="AlphaFoldDB" id="A0A1I2UX53"/>
<proteinExistence type="predicted"/>
<keyword evidence="2" id="KW-1185">Reference proteome</keyword>
<name>A0A1I2UX53_9HYPH</name>